<feature type="transmembrane region" description="Helical" evidence="10">
    <location>
        <begin position="198"/>
        <end position="215"/>
    </location>
</feature>
<feature type="transmembrane region" description="Helical" evidence="10">
    <location>
        <begin position="444"/>
        <end position="465"/>
    </location>
</feature>
<comment type="subcellular location">
    <subcellularLocation>
        <location evidence="1">Cell membrane</location>
        <topology evidence="1">Multi-pass membrane protein</topology>
    </subcellularLocation>
</comment>
<evidence type="ECO:0000256" key="6">
    <source>
        <dbReference type="ARBA" id="ARBA00022989"/>
    </source>
</evidence>
<evidence type="ECO:0000256" key="3">
    <source>
        <dbReference type="ARBA" id="ARBA00022475"/>
    </source>
</evidence>
<evidence type="ECO:0000259" key="11">
    <source>
        <dbReference type="PROSITE" id="PS50850"/>
    </source>
</evidence>
<dbReference type="InterPro" id="IPR050549">
    <property type="entry name" value="MFS_Trehalose_Transporter"/>
</dbReference>
<dbReference type="InterPro" id="IPR036259">
    <property type="entry name" value="MFS_trans_sf"/>
</dbReference>
<keyword evidence="8" id="KW-0325">Glycoprotein</keyword>
<accession>A0A6P7FJS1</accession>
<evidence type="ECO:0000313" key="14">
    <source>
        <dbReference type="RefSeq" id="XP_028136226.1"/>
    </source>
</evidence>
<dbReference type="GO" id="GO:0022857">
    <property type="term" value="F:transmembrane transporter activity"/>
    <property type="evidence" value="ECO:0007669"/>
    <property type="project" value="InterPro"/>
</dbReference>
<keyword evidence="4" id="KW-0762">Sugar transport</keyword>
<dbReference type="PROSITE" id="PS00216">
    <property type="entry name" value="SUGAR_TRANSPORT_1"/>
    <property type="match status" value="1"/>
</dbReference>
<dbReference type="RefSeq" id="XP_028136226.1">
    <property type="nucleotide sequence ID" value="XM_028280425.1"/>
</dbReference>
<keyword evidence="9" id="KW-0175">Coiled coil</keyword>
<dbReference type="PRINTS" id="PR00171">
    <property type="entry name" value="SUGRTRNSPORT"/>
</dbReference>
<dbReference type="GeneID" id="114330977"/>
<feature type="transmembrane region" description="Helical" evidence="10">
    <location>
        <begin position="384"/>
        <end position="404"/>
    </location>
</feature>
<dbReference type="AlphaFoldDB" id="A0A6P7FJS1"/>
<evidence type="ECO:0000313" key="12">
    <source>
        <dbReference type="EnsemblMetazoa" id="XP_028136226.1"/>
    </source>
</evidence>
<evidence type="ECO:0000256" key="9">
    <source>
        <dbReference type="SAM" id="Coils"/>
    </source>
</evidence>
<feature type="transmembrane region" description="Helical" evidence="10">
    <location>
        <begin position="416"/>
        <end position="438"/>
    </location>
</feature>
<feature type="transmembrane region" description="Helical" evidence="10">
    <location>
        <begin position="277"/>
        <end position="297"/>
    </location>
</feature>
<feature type="transmembrane region" description="Helical" evidence="10">
    <location>
        <begin position="169"/>
        <end position="192"/>
    </location>
</feature>
<evidence type="ECO:0000256" key="10">
    <source>
        <dbReference type="SAM" id="Phobius"/>
    </source>
</evidence>
<proteinExistence type="predicted"/>
<evidence type="ECO:0000256" key="8">
    <source>
        <dbReference type="ARBA" id="ARBA00023180"/>
    </source>
</evidence>
<dbReference type="Proteomes" id="UP001652700">
    <property type="component" value="Unplaced"/>
</dbReference>
<feature type="transmembrane region" description="Helical" evidence="10">
    <location>
        <begin position="136"/>
        <end position="157"/>
    </location>
</feature>
<evidence type="ECO:0000256" key="2">
    <source>
        <dbReference type="ARBA" id="ARBA00022448"/>
    </source>
</evidence>
<dbReference type="PANTHER" id="PTHR48021:SF46">
    <property type="entry name" value="MAJOR FACILITATOR SUPERFAMILY (MFS) PROFILE DOMAIN-CONTAINING PROTEIN"/>
    <property type="match status" value="1"/>
</dbReference>
<dbReference type="KEGG" id="dvv:114330977"/>
<feature type="transmembrane region" description="Helical" evidence="10">
    <location>
        <begin position="82"/>
        <end position="101"/>
    </location>
</feature>
<dbReference type="PANTHER" id="PTHR48021">
    <property type="match status" value="1"/>
</dbReference>
<evidence type="ECO:0000256" key="1">
    <source>
        <dbReference type="ARBA" id="ARBA00004651"/>
    </source>
</evidence>
<feature type="coiled-coil region" evidence="9">
    <location>
        <begin position="228"/>
        <end position="261"/>
    </location>
</feature>
<reference evidence="14" key="1">
    <citation type="submission" date="2025-04" db="UniProtKB">
        <authorList>
            <consortium name="RefSeq"/>
        </authorList>
    </citation>
    <scope>IDENTIFICATION</scope>
    <source>
        <tissue evidence="14">Whole insect</tissue>
    </source>
</reference>
<dbReference type="EnsemblMetazoa" id="XM_028280425.2">
    <property type="protein sequence ID" value="XP_028136226.1"/>
    <property type="gene ID" value="LOC114330977"/>
</dbReference>
<keyword evidence="2" id="KW-0813">Transport</keyword>
<feature type="transmembrane region" description="Helical" evidence="10">
    <location>
        <begin position="343"/>
        <end position="364"/>
    </location>
</feature>
<dbReference type="FunFam" id="1.20.1250.20:FF:000218">
    <property type="entry name" value="facilitated trehalose transporter Tret1"/>
    <property type="match status" value="1"/>
</dbReference>
<evidence type="ECO:0000313" key="13">
    <source>
        <dbReference type="Proteomes" id="UP001652700"/>
    </source>
</evidence>
<feature type="transmembrane region" description="Helical" evidence="10">
    <location>
        <begin position="113"/>
        <end position="130"/>
    </location>
</feature>
<keyword evidence="13" id="KW-1185">Reference proteome</keyword>
<dbReference type="Gene3D" id="1.20.1250.20">
    <property type="entry name" value="MFS general substrate transporter like domains"/>
    <property type="match status" value="1"/>
</dbReference>
<evidence type="ECO:0000256" key="4">
    <source>
        <dbReference type="ARBA" id="ARBA00022597"/>
    </source>
</evidence>
<dbReference type="OrthoDB" id="6133115at2759"/>
<dbReference type="PROSITE" id="PS50850">
    <property type="entry name" value="MFS"/>
    <property type="match status" value="1"/>
</dbReference>
<dbReference type="InParanoid" id="A0A6P7FJS1"/>
<sequence>MKDQNMAKDIDKTISVFELEPLTHVKVKEIVPNKEKSALQIIAILTGSLGGFTCGMLLAWPSPFLLKIVEDKINYNITEQQASFFTVLEIVGVVVLTPLLIPLVNRIGTKKAIILSSIPHIAVWLIKAFVTNLYGLYGARLLVGCGDALVLSCLPVYIGEIATPKIRGLWGNAFSCFIFTGQCVVNILGAYLSVKTTSLISVFIPVLLLAIFPFMPNSPYFCIAKGRYEEAKQNLRRLRQKNDIEEEFTAMEAAVKRQLSESGSWKDLFAIRTNRKALLAATFLRTSVLWGGFLTFASYTQFIFVKSGTNVDPKLSAIIYTAVKCISHTCSSIFSDKLGRRKAFMLSTFLAAIVLSLEGGFFLVSDYHKHVNLELIQWFPLFGFVLYILFCSFGIGPVPILMLGELFSSSVKSKGVAIVTSSVGVTAIIANNVFYYLFTYTGLFGPFFLFASFNFLASLLSFWIVPETKGKTLEEIQQML</sequence>
<reference evidence="12" key="2">
    <citation type="submission" date="2025-05" db="UniProtKB">
        <authorList>
            <consortium name="EnsemblMetazoa"/>
        </authorList>
    </citation>
    <scope>IDENTIFICATION</scope>
</reference>
<name>A0A6P7FJS1_DIAVI</name>
<feature type="domain" description="Major facilitator superfamily (MFS) profile" evidence="11">
    <location>
        <begin position="39"/>
        <end position="469"/>
    </location>
</feature>
<dbReference type="InterPro" id="IPR020846">
    <property type="entry name" value="MFS_dom"/>
</dbReference>
<organism evidence="14">
    <name type="scientific">Diabrotica virgifera virgifera</name>
    <name type="common">western corn rootworm</name>
    <dbReference type="NCBI Taxonomy" id="50390"/>
    <lineage>
        <taxon>Eukaryota</taxon>
        <taxon>Metazoa</taxon>
        <taxon>Ecdysozoa</taxon>
        <taxon>Arthropoda</taxon>
        <taxon>Hexapoda</taxon>
        <taxon>Insecta</taxon>
        <taxon>Pterygota</taxon>
        <taxon>Neoptera</taxon>
        <taxon>Endopterygota</taxon>
        <taxon>Coleoptera</taxon>
        <taxon>Polyphaga</taxon>
        <taxon>Cucujiformia</taxon>
        <taxon>Chrysomeloidea</taxon>
        <taxon>Chrysomelidae</taxon>
        <taxon>Galerucinae</taxon>
        <taxon>Diabroticina</taxon>
        <taxon>Diabroticites</taxon>
        <taxon>Diabrotica</taxon>
    </lineage>
</organism>
<dbReference type="Pfam" id="PF00083">
    <property type="entry name" value="Sugar_tr"/>
    <property type="match status" value="1"/>
</dbReference>
<evidence type="ECO:0000256" key="7">
    <source>
        <dbReference type="ARBA" id="ARBA00023136"/>
    </source>
</evidence>
<keyword evidence="3" id="KW-1003">Cell membrane</keyword>
<dbReference type="SUPFAM" id="SSF103473">
    <property type="entry name" value="MFS general substrate transporter"/>
    <property type="match status" value="1"/>
</dbReference>
<dbReference type="InterPro" id="IPR005828">
    <property type="entry name" value="MFS_sugar_transport-like"/>
</dbReference>
<dbReference type="GO" id="GO:0005886">
    <property type="term" value="C:plasma membrane"/>
    <property type="evidence" value="ECO:0007669"/>
    <property type="project" value="UniProtKB-SubCell"/>
</dbReference>
<keyword evidence="6 10" id="KW-1133">Transmembrane helix</keyword>
<feature type="transmembrane region" description="Helical" evidence="10">
    <location>
        <begin position="38"/>
        <end position="62"/>
    </location>
</feature>
<evidence type="ECO:0000256" key="5">
    <source>
        <dbReference type="ARBA" id="ARBA00022692"/>
    </source>
</evidence>
<dbReference type="InterPro" id="IPR003663">
    <property type="entry name" value="Sugar/inositol_transpt"/>
</dbReference>
<keyword evidence="5 10" id="KW-0812">Transmembrane</keyword>
<gene>
    <name evidence="14" type="primary">LOC114330977</name>
</gene>
<protein>
    <submittedName>
        <fullName evidence="14">Facilitated trehalose transporter Tret1-like isoform X1</fullName>
    </submittedName>
</protein>
<dbReference type="InterPro" id="IPR005829">
    <property type="entry name" value="Sugar_transporter_CS"/>
</dbReference>
<keyword evidence="7 10" id="KW-0472">Membrane</keyword>